<keyword evidence="3" id="KW-1185">Reference proteome</keyword>
<dbReference type="Gene3D" id="3.40.50.2000">
    <property type="entry name" value="Glycogen Phosphorylase B"/>
    <property type="match status" value="2"/>
</dbReference>
<sequence>MKLLFVSTFPPTKCGIATYTSHLREGMMRSLPLSPAELPVLSVFPDAWTPSGPEIWPLPKHDPDAYLRAADAVNASDVDVVSLQHEFGIFGGEAGRMIIPFLERLKKPVITTLHTVFDRPTPPYSDVLGDIVRLSTRLVVMNRLGIEWITRQYPVSPRAVRYLPHGAPAPLEAPAEALKAKWGVAGRKVVLTFGLLSPGKGIDRFLPAFARVVADVPDAVYIIAGQTHPEVKKAEGEAYRESLVALAERLGIAERVLLIDRFLDEPELVELLSLADVYVTPYPGLGQITSGTLAYAVGLGRPTLSTPYAYARDLLRDFPDLLVPYGDEVAWAERLGRLLRDDAAREALAARLKAVGAGMRWPRVGARFYALASEIAGRKERIASHG</sequence>
<evidence type="ECO:0000313" key="4">
    <source>
        <dbReference type="Proteomes" id="UP000244180"/>
    </source>
</evidence>
<reference evidence="2 4" key="2">
    <citation type="submission" date="2017-08" db="EMBL/GenBank/DDBJ databases">
        <title>Burning lignite coal seam in the remote Altai Mountains harbors a hydrogen-driven thermophilic microbial community.</title>
        <authorList>
            <person name="Kadnikov V.V."/>
            <person name="Mardanov A.V."/>
            <person name="Ivasenko D."/>
            <person name="Beletsky A.V."/>
            <person name="Karnachuk O.V."/>
            <person name="Ravin N.V."/>
        </authorList>
    </citation>
    <scope>NUCLEOTIDE SEQUENCE [LARGE SCALE GENOMIC DNA]</scope>
    <source>
        <strain evidence="2">AL33</strain>
    </source>
</reference>
<dbReference type="SUPFAM" id="SSF53756">
    <property type="entry name" value="UDP-Glycosyltransferase/glycogen phosphorylase"/>
    <property type="match status" value="1"/>
</dbReference>
<dbReference type="Proteomes" id="UP000243024">
    <property type="component" value="Unassembled WGS sequence"/>
</dbReference>
<dbReference type="CDD" id="cd03822">
    <property type="entry name" value="GT4_mannosyltransferase-like"/>
    <property type="match status" value="1"/>
</dbReference>
<proteinExistence type="predicted"/>
<dbReference type="AlphaFoldDB" id="A0A132N826"/>
<accession>A0A132N826</accession>
<name>A0A132N826_HYDSH</name>
<dbReference type="GO" id="GO:0016740">
    <property type="term" value="F:transferase activity"/>
    <property type="evidence" value="ECO:0007669"/>
    <property type="project" value="UniProtKB-KW"/>
</dbReference>
<keyword evidence="2" id="KW-0808">Transferase</keyword>
<dbReference type="RefSeq" id="WP_066198537.1">
    <property type="nucleotide sequence ID" value="NZ_CBCSAS010000028.1"/>
</dbReference>
<dbReference type="EMBL" id="JXBB01000003">
    <property type="protein sequence ID" value="OAR05239.1"/>
    <property type="molecule type" value="Genomic_DNA"/>
</dbReference>
<dbReference type="Pfam" id="PF13692">
    <property type="entry name" value="Glyco_trans_1_4"/>
    <property type="match status" value="1"/>
</dbReference>
<organism evidence="2 4">
    <name type="scientific">Hydrogenibacillus schlegelii</name>
    <name type="common">Bacillus schlegelii</name>
    <dbReference type="NCBI Taxonomy" id="1484"/>
    <lineage>
        <taxon>Bacteria</taxon>
        <taxon>Bacillati</taxon>
        <taxon>Bacillota</taxon>
        <taxon>Bacilli</taxon>
        <taxon>Bacillales</taxon>
        <taxon>Bacillales Family X. Incertae Sedis</taxon>
        <taxon>Hydrogenibacillus</taxon>
    </lineage>
</organism>
<dbReference type="EMBL" id="PEBV01000015">
    <property type="protein sequence ID" value="PTQ53505.1"/>
    <property type="molecule type" value="Genomic_DNA"/>
</dbReference>
<evidence type="ECO:0000313" key="2">
    <source>
        <dbReference type="EMBL" id="PTQ53505.1"/>
    </source>
</evidence>
<protein>
    <submittedName>
        <fullName evidence="2">Glycosyltransferase</fullName>
    </submittedName>
</protein>
<dbReference type="STRING" id="1484.SA87_05595"/>
<reference evidence="1 3" key="1">
    <citation type="submission" date="2015-09" db="EMBL/GenBank/DDBJ databases">
        <title>Draft genome sequence of Hydrogenibacillus schlegelii DSM 2000.</title>
        <authorList>
            <person name="Hemp J."/>
        </authorList>
    </citation>
    <scope>NUCLEOTIDE SEQUENCE [LARGE SCALE GENOMIC DNA]</scope>
    <source>
        <strain evidence="1 3">MA 48</strain>
    </source>
</reference>
<evidence type="ECO:0000313" key="3">
    <source>
        <dbReference type="Proteomes" id="UP000243024"/>
    </source>
</evidence>
<dbReference type="PANTHER" id="PTHR12526:SF572">
    <property type="entry name" value="BLL5144 PROTEIN"/>
    <property type="match status" value="1"/>
</dbReference>
<dbReference type="PANTHER" id="PTHR12526">
    <property type="entry name" value="GLYCOSYLTRANSFERASE"/>
    <property type="match status" value="1"/>
</dbReference>
<gene>
    <name evidence="2" type="ORF">HSCHL_2000</name>
    <name evidence="1" type="ORF">SA87_05595</name>
</gene>
<dbReference type="OrthoDB" id="9765330at2"/>
<dbReference type="Proteomes" id="UP000244180">
    <property type="component" value="Unassembled WGS sequence"/>
</dbReference>
<comment type="caution">
    <text evidence="2">The sequence shown here is derived from an EMBL/GenBank/DDBJ whole genome shotgun (WGS) entry which is preliminary data.</text>
</comment>
<evidence type="ECO:0000313" key="1">
    <source>
        <dbReference type="EMBL" id="OAR05239.1"/>
    </source>
</evidence>